<dbReference type="Pfam" id="PF01557">
    <property type="entry name" value="FAA_hydrolase"/>
    <property type="match status" value="1"/>
</dbReference>
<dbReference type="InterPro" id="IPR051121">
    <property type="entry name" value="FAH"/>
</dbReference>
<dbReference type="AlphaFoldDB" id="A0A226E4U3"/>
<keyword evidence="5" id="KW-1185">Reference proteome</keyword>
<dbReference type="InterPro" id="IPR036663">
    <property type="entry name" value="Fumarylacetoacetase_C_sf"/>
</dbReference>
<evidence type="ECO:0000256" key="1">
    <source>
        <dbReference type="ARBA" id="ARBA00010211"/>
    </source>
</evidence>
<sequence>MRLVQYILKNDPQGMRHLGVRVGEEIVNMQSIRKGVPNTLLEMLTTHKNFLDEVETMPMDQFKERVTINQVNLLPPISGSDKVVCVGMNYVDHCEEQNCPVPEEPIFFSKFSTTLVGPFDPIPYPKMTKVRGFRYLINILHLNHKTNYV</sequence>
<dbReference type="GO" id="GO:0016787">
    <property type="term" value="F:hydrolase activity"/>
    <property type="evidence" value="ECO:0007669"/>
    <property type="project" value="UniProtKB-KW"/>
</dbReference>
<gene>
    <name evidence="4" type="ORF">Fcan01_11926</name>
</gene>
<protein>
    <submittedName>
        <fullName evidence="4">Fumarylacetoacetate hydrolase domain-containing protein 2</fullName>
    </submittedName>
</protein>
<dbReference type="Gene3D" id="3.90.850.10">
    <property type="entry name" value="Fumarylacetoacetase-like, C-terminal domain"/>
    <property type="match status" value="1"/>
</dbReference>
<keyword evidence="4" id="KW-0378">Hydrolase</keyword>
<proteinExistence type="inferred from homology"/>
<dbReference type="EMBL" id="LNIX01000006">
    <property type="protein sequence ID" value="OXA52449.1"/>
    <property type="molecule type" value="Genomic_DNA"/>
</dbReference>
<name>A0A226E4U3_FOLCA</name>
<dbReference type="GO" id="GO:0044281">
    <property type="term" value="P:small molecule metabolic process"/>
    <property type="evidence" value="ECO:0007669"/>
    <property type="project" value="UniProtKB-ARBA"/>
</dbReference>
<dbReference type="PANTHER" id="PTHR42796">
    <property type="entry name" value="FUMARYLACETOACETATE HYDROLASE DOMAIN-CONTAINING PROTEIN 2A-RELATED"/>
    <property type="match status" value="1"/>
</dbReference>
<dbReference type="GO" id="GO:0046872">
    <property type="term" value="F:metal ion binding"/>
    <property type="evidence" value="ECO:0007669"/>
    <property type="project" value="UniProtKB-KW"/>
</dbReference>
<comment type="caution">
    <text evidence="4">The sequence shown here is derived from an EMBL/GenBank/DDBJ whole genome shotgun (WGS) entry which is preliminary data.</text>
</comment>
<accession>A0A226E4U3</accession>
<keyword evidence="2" id="KW-0479">Metal-binding</keyword>
<dbReference type="InterPro" id="IPR011234">
    <property type="entry name" value="Fumarylacetoacetase-like_C"/>
</dbReference>
<dbReference type="PANTHER" id="PTHR42796:SF4">
    <property type="entry name" value="FUMARYLACETOACETATE HYDROLASE DOMAIN-CONTAINING PROTEIN 2A"/>
    <property type="match status" value="1"/>
</dbReference>
<organism evidence="4 5">
    <name type="scientific">Folsomia candida</name>
    <name type="common">Springtail</name>
    <dbReference type="NCBI Taxonomy" id="158441"/>
    <lineage>
        <taxon>Eukaryota</taxon>
        <taxon>Metazoa</taxon>
        <taxon>Ecdysozoa</taxon>
        <taxon>Arthropoda</taxon>
        <taxon>Hexapoda</taxon>
        <taxon>Collembola</taxon>
        <taxon>Entomobryomorpha</taxon>
        <taxon>Isotomoidea</taxon>
        <taxon>Isotomidae</taxon>
        <taxon>Proisotominae</taxon>
        <taxon>Folsomia</taxon>
    </lineage>
</organism>
<reference evidence="4 5" key="1">
    <citation type="submission" date="2015-12" db="EMBL/GenBank/DDBJ databases">
        <title>The genome of Folsomia candida.</title>
        <authorList>
            <person name="Faddeeva A."/>
            <person name="Derks M.F."/>
            <person name="Anvar Y."/>
            <person name="Smit S."/>
            <person name="Van Straalen N."/>
            <person name="Roelofs D."/>
        </authorList>
    </citation>
    <scope>NUCLEOTIDE SEQUENCE [LARGE SCALE GENOMIC DNA]</scope>
    <source>
        <strain evidence="4 5">VU population</strain>
        <tissue evidence="4">Whole body</tissue>
    </source>
</reference>
<feature type="domain" description="Fumarylacetoacetase-like C-terminal" evidence="3">
    <location>
        <begin position="82"/>
        <end position="129"/>
    </location>
</feature>
<dbReference type="STRING" id="158441.A0A226E4U3"/>
<comment type="similarity">
    <text evidence="1">Belongs to the FAH family.</text>
</comment>
<dbReference type="Proteomes" id="UP000198287">
    <property type="component" value="Unassembled WGS sequence"/>
</dbReference>
<dbReference type="SUPFAM" id="SSF56529">
    <property type="entry name" value="FAH"/>
    <property type="match status" value="1"/>
</dbReference>
<evidence type="ECO:0000256" key="2">
    <source>
        <dbReference type="ARBA" id="ARBA00022723"/>
    </source>
</evidence>
<dbReference type="OrthoDB" id="411064at2759"/>
<evidence type="ECO:0000313" key="4">
    <source>
        <dbReference type="EMBL" id="OXA52449.1"/>
    </source>
</evidence>
<evidence type="ECO:0000259" key="3">
    <source>
        <dbReference type="Pfam" id="PF01557"/>
    </source>
</evidence>
<evidence type="ECO:0000313" key="5">
    <source>
        <dbReference type="Proteomes" id="UP000198287"/>
    </source>
</evidence>